<dbReference type="Pfam" id="PF13966">
    <property type="entry name" value="zf-RVT"/>
    <property type="match status" value="1"/>
</dbReference>
<dbReference type="SUPFAM" id="SSF53098">
    <property type="entry name" value="Ribonuclease H-like"/>
    <property type="match status" value="1"/>
</dbReference>
<dbReference type="InterPro" id="IPR002156">
    <property type="entry name" value="RNaseH_domain"/>
</dbReference>
<dbReference type="InterPro" id="IPR026960">
    <property type="entry name" value="RVT-Znf"/>
</dbReference>
<dbReference type="SUPFAM" id="SSF56219">
    <property type="entry name" value="DNase I-like"/>
    <property type="match status" value="1"/>
</dbReference>
<dbReference type="Pfam" id="PF03372">
    <property type="entry name" value="Exo_endo_phos"/>
    <property type="match status" value="1"/>
</dbReference>
<dbReference type="InterPro" id="IPR052929">
    <property type="entry name" value="RNase_H-like_EbsB-rel"/>
</dbReference>
<evidence type="ECO:0000259" key="1">
    <source>
        <dbReference type="Pfam" id="PF03372"/>
    </source>
</evidence>
<feature type="domain" description="RNase H type-1" evidence="2">
    <location>
        <begin position="696"/>
        <end position="818"/>
    </location>
</feature>
<dbReference type="Gene3D" id="3.30.420.10">
    <property type="entry name" value="Ribonuclease H-like superfamily/Ribonuclease H"/>
    <property type="match status" value="1"/>
</dbReference>
<evidence type="ECO:0000313" key="4">
    <source>
        <dbReference type="EMBL" id="GAU35615.1"/>
    </source>
</evidence>
<dbReference type="Pfam" id="PF13456">
    <property type="entry name" value="RVT_3"/>
    <property type="match status" value="1"/>
</dbReference>
<evidence type="ECO:0000313" key="5">
    <source>
        <dbReference type="Proteomes" id="UP000242715"/>
    </source>
</evidence>
<protein>
    <recommendedName>
        <fullName evidence="6">RNase H type-1 domain-containing protein</fullName>
    </recommendedName>
</protein>
<gene>
    <name evidence="4" type="ORF">TSUD_30320</name>
</gene>
<accession>A0A2Z6NI62</accession>
<dbReference type="GO" id="GO:0004523">
    <property type="term" value="F:RNA-DNA hybrid ribonuclease activity"/>
    <property type="evidence" value="ECO:0007669"/>
    <property type="project" value="InterPro"/>
</dbReference>
<dbReference type="PANTHER" id="PTHR47074">
    <property type="entry name" value="BNAC02G40300D PROTEIN"/>
    <property type="match status" value="1"/>
</dbReference>
<dbReference type="Gene3D" id="3.60.10.10">
    <property type="entry name" value="Endonuclease/exonuclease/phosphatase"/>
    <property type="match status" value="1"/>
</dbReference>
<dbReference type="CDD" id="cd06222">
    <property type="entry name" value="RNase_H_like"/>
    <property type="match status" value="1"/>
</dbReference>
<dbReference type="InterPro" id="IPR005135">
    <property type="entry name" value="Endo/exonuclease/phosphatase"/>
</dbReference>
<evidence type="ECO:0000259" key="2">
    <source>
        <dbReference type="Pfam" id="PF13456"/>
    </source>
</evidence>
<dbReference type="GO" id="GO:0003676">
    <property type="term" value="F:nucleic acid binding"/>
    <property type="evidence" value="ECO:0007669"/>
    <property type="project" value="InterPro"/>
</dbReference>
<dbReference type="EMBL" id="DF973597">
    <property type="protein sequence ID" value="GAU35615.1"/>
    <property type="molecule type" value="Genomic_DNA"/>
</dbReference>
<dbReference type="InterPro" id="IPR036691">
    <property type="entry name" value="Endo/exonu/phosph_ase_sf"/>
</dbReference>
<evidence type="ECO:0008006" key="6">
    <source>
        <dbReference type="Google" id="ProtNLM"/>
    </source>
</evidence>
<dbReference type="OrthoDB" id="428918at2759"/>
<keyword evidence="5" id="KW-1185">Reference proteome</keyword>
<reference evidence="5" key="1">
    <citation type="journal article" date="2017" name="Front. Plant Sci.">
        <title>Climate Clever Clovers: New Paradigm to Reduce the Environmental Footprint of Ruminants by Breeding Low Methanogenic Forages Utilizing Haplotype Variation.</title>
        <authorList>
            <person name="Kaur P."/>
            <person name="Appels R."/>
            <person name="Bayer P.E."/>
            <person name="Keeble-Gagnere G."/>
            <person name="Wang J."/>
            <person name="Hirakawa H."/>
            <person name="Shirasawa K."/>
            <person name="Vercoe P."/>
            <person name="Stefanova K."/>
            <person name="Durmic Z."/>
            <person name="Nichols P."/>
            <person name="Revell C."/>
            <person name="Isobe S.N."/>
            <person name="Edwards D."/>
            <person name="Erskine W."/>
        </authorList>
    </citation>
    <scope>NUCLEOTIDE SEQUENCE [LARGE SCALE GENOMIC DNA]</scope>
    <source>
        <strain evidence="5">cv. Daliak</strain>
    </source>
</reference>
<proteinExistence type="predicted"/>
<feature type="domain" description="Reverse transcriptase zinc-binding" evidence="3">
    <location>
        <begin position="601"/>
        <end position="671"/>
    </location>
</feature>
<name>A0A2Z6NI62_TRISU</name>
<dbReference type="InterPro" id="IPR044730">
    <property type="entry name" value="RNase_H-like_dom_plant"/>
</dbReference>
<evidence type="ECO:0000259" key="3">
    <source>
        <dbReference type="Pfam" id="PF13966"/>
    </source>
</evidence>
<sequence>MLGFDSCLAIDVEGRSGGLAVFWKDSSKCRVLNYTRSFNNMLVEDEQWGEWRLTCYYGYPERSRRRVAWDLLRVLGNMSSIPWCVIGDFNDLHSQANKKGIHPHPNGLYMGFRHAVSDCDLTDIPIEGHPFTWIKSRGTPHVIEERLDRVMASTSWLQLFPQVRLSNLLAAHSDHSPILLQWVGGRENLEVVDRVTRCANKLQRWGKHKMIRFKEEIDECVRRMNELRGNQDEEVSMQYQELSERHSTLLIQEEGYWKQRAKMHWLQQGDMNTRFFHMSATMRSKKKNVTKLIADNGTEAHTQEELCEVAKSYFDTLFKPRDGDHDPVLNLIQSRVTDDDNFVLTAPITKVEIQQALFQMHPDKSPGPDGLKCCLDKCVSQEQSAFVEGRLILDNSLIATEVIHSLKRKIQGRRGELALKIDISKAYDKVDWGFLRGVMTKMGFTDVEDCYRAVGMGDLHGVRICRGAPEVSHLLFADDCFLFCRANVAEAAKEDLSRILSVKLVLGTGIYLGLPSMVGRSKKAIFSYIKDRIWKRINSWRGRALSKEGKEIMIKSVLQAIPSYGAACGYTATSTTHVQVATVDVAEKILETPLVSSVCEDKVVWEEEINGCYSVKFGYKLAMRYIIGCLPTRSRLLERRVECTLNCLVCDEEIEDELHIFFRCAVARDSWCAAGLSSVLHNATWEKPALDWVKCNVDVAFVSGSGRTSVGLYFRDNSGHFMAGMTQWQQTMISYVKGEAWTLLLAMEEARHRGLDRVQFESDSKVLIEAIHMKRRGNSEFLSIVHDILSLMSSFINFEVKFVRRQANLVVHTLARAANSWAGFHRFENIPFCIEHLVFNEMQ</sequence>
<dbReference type="PANTHER" id="PTHR47074:SF54">
    <property type="entry name" value="RNASE H TYPE-1 DOMAIN-CONTAINING PROTEIN"/>
    <property type="match status" value="1"/>
</dbReference>
<dbReference type="InterPro" id="IPR012337">
    <property type="entry name" value="RNaseH-like_sf"/>
</dbReference>
<organism evidence="4 5">
    <name type="scientific">Trifolium subterraneum</name>
    <name type="common">Subterranean clover</name>
    <dbReference type="NCBI Taxonomy" id="3900"/>
    <lineage>
        <taxon>Eukaryota</taxon>
        <taxon>Viridiplantae</taxon>
        <taxon>Streptophyta</taxon>
        <taxon>Embryophyta</taxon>
        <taxon>Tracheophyta</taxon>
        <taxon>Spermatophyta</taxon>
        <taxon>Magnoliopsida</taxon>
        <taxon>eudicotyledons</taxon>
        <taxon>Gunneridae</taxon>
        <taxon>Pentapetalae</taxon>
        <taxon>rosids</taxon>
        <taxon>fabids</taxon>
        <taxon>Fabales</taxon>
        <taxon>Fabaceae</taxon>
        <taxon>Papilionoideae</taxon>
        <taxon>50 kb inversion clade</taxon>
        <taxon>NPAAA clade</taxon>
        <taxon>Hologalegina</taxon>
        <taxon>IRL clade</taxon>
        <taxon>Trifolieae</taxon>
        <taxon>Trifolium</taxon>
    </lineage>
</organism>
<dbReference type="AlphaFoldDB" id="A0A2Z6NI62"/>
<dbReference type="Proteomes" id="UP000242715">
    <property type="component" value="Unassembled WGS sequence"/>
</dbReference>
<feature type="domain" description="Endonuclease/exonuclease/phosphatase" evidence="1">
    <location>
        <begin position="14"/>
        <end position="165"/>
    </location>
</feature>
<dbReference type="InterPro" id="IPR036397">
    <property type="entry name" value="RNaseH_sf"/>
</dbReference>